<dbReference type="GO" id="GO:0006508">
    <property type="term" value="P:proteolysis"/>
    <property type="evidence" value="ECO:0007669"/>
    <property type="project" value="InterPro"/>
</dbReference>
<sequence>MAKSKKEGVGHVQDSPNDPVFVPNFEDIESLKKKMTQESLTPDRLEYGDIRETICGTTDDSQPVEQYDGSLGVTRAFVDTHQAPVGVLRWHTNLASIYTNPGNVAGHRWCTGTLIADDLFLTAGHCFDQTGGGWNRPRINGTSNIISSQEIATRMNVEFNFQVDSNGVQQSPVSFAVEELIEYRLDGLDFAIVRLSGNPGQQFGITRLAEDDGNQGDMICIIGHPAGQPKRIEAGPITSFEDFRVRYNDIDTLGGNSGSGILRASDGCIVGIHTNGGCNAAMTGSNFGLRITRLRAASPTVQSLGAHTNTIRDILTSTVADRITTVQSDRLTTIRDDQIHSLPHLDRPPTNVILDKRPTNIIDDRGPTNILRDLRPTSIIDDRGPTNILLDRGPTSILDDRGPTNVLMDQGTNIIADRGTSAILDQGTDPIGDRKVSGLDKQFSDRIPDRFGGLRGGRFGEAGAMPFVMATPHHASGAMAGLQQTYSSDAEAQQIEELVLYYEELSAMAEQILSEMAEIEALFDDPQD</sequence>
<dbReference type="InterPro" id="IPR043504">
    <property type="entry name" value="Peptidase_S1_PA_chymotrypsin"/>
</dbReference>
<gene>
    <name evidence="2" type="ORF">JQX41_01680</name>
    <name evidence="3" type="ORF">JQX48_01680</name>
</gene>
<feature type="region of interest" description="Disordered" evidence="1">
    <location>
        <begin position="1"/>
        <end position="23"/>
    </location>
</feature>
<evidence type="ECO:0000313" key="4">
    <source>
        <dbReference type="Proteomes" id="UP000755667"/>
    </source>
</evidence>
<dbReference type="PANTHER" id="PTHR36234">
    <property type="entry name" value="LYSYL ENDOPEPTIDASE"/>
    <property type="match status" value="1"/>
</dbReference>
<name>A0A9Q2NPB3_9RHOB</name>
<accession>A0A9Q2NPB3</accession>
<evidence type="ECO:0000256" key="1">
    <source>
        <dbReference type="SAM" id="MobiDB-lite"/>
    </source>
</evidence>
<evidence type="ECO:0000313" key="3">
    <source>
        <dbReference type="EMBL" id="MBM2415666.1"/>
    </source>
</evidence>
<dbReference type="GeneID" id="62639929"/>
<reference evidence="2 5" key="1">
    <citation type="submission" date="2021-01" db="EMBL/GenBank/DDBJ databases">
        <title>Diatom-associated Roseobacters Show Island Model of Population Structure.</title>
        <authorList>
            <person name="Qu L."/>
            <person name="Feng X."/>
            <person name="Chen Y."/>
            <person name="Li L."/>
            <person name="Wang X."/>
            <person name="Hu Z."/>
            <person name="Wang H."/>
            <person name="Luo H."/>
        </authorList>
    </citation>
    <scope>NUCLEOTIDE SEQUENCE</scope>
    <source>
        <strain evidence="3 5">CC28-63</strain>
        <strain evidence="2">CC28-69</strain>
    </source>
</reference>
<dbReference type="InterPro" id="IPR009003">
    <property type="entry name" value="Peptidase_S1_PA"/>
</dbReference>
<dbReference type="Pfam" id="PF13365">
    <property type="entry name" value="Trypsin_2"/>
    <property type="match status" value="1"/>
</dbReference>
<comment type="caution">
    <text evidence="2">The sequence shown here is derived from an EMBL/GenBank/DDBJ whole genome shotgun (WGS) entry which is preliminary data.</text>
</comment>
<dbReference type="PROSITE" id="PS00134">
    <property type="entry name" value="TRYPSIN_HIS"/>
    <property type="match status" value="1"/>
</dbReference>
<dbReference type="GO" id="GO:0004252">
    <property type="term" value="F:serine-type endopeptidase activity"/>
    <property type="evidence" value="ECO:0007669"/>
    <property type="project" value="InterPro"/>
</dbReference>
<organism evidence="2 4">
    <name type="scientific">Marivita cryptomonadis</name>
    <dbReference type="NCBI Taxonomy" id="505252"/>
    <lineage>
        <taxon>Bacteria</taxon>
        <taxon>Pseudomonadati</taxon>
        <taxon>Pseudomonadota</taxon>
        <taxon>Alphaproteobacteria</taxon>
        <taxon>Rhodobacterales</taxon>
        <taxon>Roseobacteraceae</taxon>
        <taxon>Marivita</taxon>
    </lineage>
</organism>
<keyword evidence="5" id="KW-1185">Reference proteome</keyword>
<evidence type="ECO:0000313" key="5">
    <source>
        <dbReference type="Proteomes" id="UP000809440"/>
    </source>
</evidence>
<protein>
    <submittedName>
        <fullName evidence="2">Trypsin-like peptidase domain-containing protein</fullName>
    </submittedName>
</protein>
<evidence type="ECO:0000313" key="2">
    <source>
        <dbReference type="EMBL" id="MBM2410999.1"/>
    </source>
</evidence>
<dbReference type="Proteomes" id="UP000755667">
    <property type="component" value="Unassembled WGS sequence"/>
</dbReference>
<dbReference type="AlphaFoldDB" id="A0A9Q2NPB3"/>
<dbReference type="SUPFAM" id="SSF50494">
    <property type="entry name" value="Trypsin-like serine proteases"/>
    <property type="match status" value="1"/>
</dbReference>
<dbReference type="InterPro" id="IPR018114">
    <property type="entry name" value="TRYPSIN_HIS"/>
</dbReference>
<proteinExistence type="predicted"/>
<dbReference type="Proteomes" id="UP000809440">
    <property type="component" value="Unassembled WGS sequence"/>
</dbReference>
<dbReference type="EMBL" id="JAFBXF010000001">
    <property type="protein sequence ID" value="MBM2415666.1"/>
    <property type="molecule type" value="Genomic_DNA"/>
</dbReference>
<dbReference type="OrthoDB" id="7787670at2"/>
<dbReference type="PANTHER" id="PTHR36234:SF5">
    <property type="entry name" value="LYSYL ENDOPEPTIDASE"/>
    <property type="match status" value="1"/>
</dbReference>
<dbReference type="EMBL" id="JAFBXE010000001">
    <property type="protein sequence ID" value="MBM2410999.1"/>
    <property type="molecule type" value="Genomic_DNA"/>
</dbReference>
<dbReference type="Gene3D" id="2.40.10.10">
    <property type="entry name" value="Trypsin-like serine proteases"/>
    <property type="match status" value="2"/>
</dbReference>
<dbReference type="RefSeq" id="WP_085628215.1">
    <property type="nucleotide sequence ID" value="NZ_JAFBWU010000001.1"/>
</dbReference>